<dbReference type="InterPro" id="IPR050879">
    <property type="entry name" value="Acyltransferase_3"/>
</dbReference>
<keyword evidence="4" id="KW-1185">Reference proteome</keyword>
<evidence type="ECO:0000256" key="1">
    <source>
        <dbReference type="SAM" id="Phobius"/>
    </source>
</evidence>
<feature type="transmembrane region" description="Helical" evidence="1">
    <location>
        <begin position="129"/>
        <end position="148"/>
    </location>
</feature>
<keyword evidence="1" id="KW-1133">Transmembrane helix</keyword>
<feature type="transmembrane region" description="Helical" evidence="1">
    <location>
        <begin position="229"/>
        <end position="247"/>
    </location>
</feature>
<reference evidence="3 4" key="1">
    <citation type="submission" date="2024-06" db="EMBL/GenBank/DDBJ databases">
        <title>The Natural Products Discovery Center: Release of the First 8490 Sequenced Strains for Exploring Actinobacteria Biosynthetic Diversity.</title>
        <authorList>
            <person name="Kalkreuter E."/>
            <person name="Kautsar S.A."/>
            <person name="Yang D."/>
            <person name="Bader C.D."/>
            <person name="Teijaro C.N."/>
            <person name="Fluegel L."/>
            <person name="Davis C.M."/>
            <person name="Simpson J.R."/>
            <person name="Lauterbach L."/>
            <person name="Steele A.D."/>
            <person name="Gui C."/>
            <person name="Meng S."/>
            <person name="Li G."/>
            <person name="Viehrig K."/>
            <person name="Ye F."/>
            <person name="Su P."/>
            <person name="Kiefer A.F."/>
            <person name="Nichols A."/>
            <person name="Cepeda A.J."/>
            <person name="Yan W."/>
            <person name="Fan B."/>
            <person name="Jiang Y."/>
            <person name="Adhikari A."/>
            <person name="Zheng C.-J."/>
            <person name="Schuster L."/>
            <person name="Cowan T.M."/>
            <person name="Smanski M.J."/>
            <person name="Chevrette M.G."/>
            <person name="De Carvalho L.P.S."/>
            <person name="Shen B."/>
        </authorList>
    </citation>
    <scope>NUCLEOTIDE SEQUENCE [LARGE SCALE GENOMIC DNA]</scope>
    <source>
        <strain evidence="3 4">NPDC050100</strain>
    </source>
</reference>
<keyword evidence="1" id="KW-0812">Transmembrane</keyword>
<evidence type="ECO:0000313" key="4">
    <source>
        <dbReference type="Proteomes" id="UP001551675"/>
    </source>
</evidence>
<feature type="transmembrane region" description="Helical" evidence="1">
    <location>
        <begin position="207"/>
        <end position="223"/>
    </location>
</feature>
<feature type="transmembrane region" description="Helical" evidence="1">
    <location>
        <begin position="83"/>
        <end position="101"/>
    </location>
</feature>
<dbReference type="PANTHER" id="PTHR23028">
    <property type="entry name" value="ACETYLTRANSFERASE"/>
    <property type="match status" value="1"/>
</dbReference>
<dbReference type="EC" id="2.3.-.-" evidence="3"/>
<comment type="caution">
    <text evidence="3">The sequence shown here is derived from an EMBL/GenBank/DDBJ whole genome shotgun (WGS) entry which is preliminary data.</text>
</comment>
<feature type="transmembrane region" description="Helical" evidence="1">
    <location>
        <begin position="254"/>
        <end position="272"/>
    </location>
</feature>
<feature type="transmembrane region" description="Helical" evidence="1">
    <location>
        <begin position="341"/>
        <end position="365"/>
    </location>
</feature>
<dbReference type="GO" id="GO:0016746">
    <property type="term" value="F:acyltransferase activity"/>
    <property type="evidence" value="ECO:0007669"/>
    <property type="project" value="UniProtKB-KW"/>
</dbReference>
<protein>
    <submittedName>
        <fullName evidence="3">Acyltransferase</fullName>
        <ecNumber evidence="3">2.3.-.-</ecNumber>
    </submittedName>
</protein>
<keyword evidence="1" id="KW-0472">Membrane</keyword>
<feature type="transmembrane region" description="Helical" evidence="1">
    <location>
        <begin position="43"/>
        <end position="62"/>
    </location>
</feature>
<feature type="transmembrane region" description="Helical" evidence="1">
    <location>
        <begin position="155"/>
        <end position="172"/>
    </location>
</feature>
<feature type="domain" description="Acyltransferase 3" evidence="2">
    <location>
        <begin position="13"/>
        <end position="361"/>
    </location>
</feature>
<proteinExistence type="predicted"/>
<dbReference type="EMBL" id="JBFALK010000018">
    <property type="protein sequence ID" value="MEV0972812.1"/>
    <property type="molecule type" value="Genomic_DNA"/>
</dbReference>
<dbReference type="RefSeq" id="WP_061260061.1">
    <property type="nucleotide sequence ID" value="NZ_JBFALK010000018.1"/>
</dbReference>
<organism evidence="3 4">
    <name type="scientific">Microtetraspora glauca</name>
    <dbReference type="NCBI Taxonomy" id="1996"/>
    <lineage>
        <taxon>Bacteria</taxon>
        <taxon>Bacillati</taxon>
        <taxon>Actinomycetota</taxon>
        <taxon>Actinomycetes</taxon>
        <taxon>Streptosporangiales</taxon>
        <taxon>Streptosporangiaceae</taxon>
        <taxon>Microtetraspora</taxon>
    </lineage>
</organism>
<feature type="transmembrane region" description="Helical" evidence="1">
    <location>
        <begin position="278"/>
        <end position="298"/>
    </location>
</feature>
<dbReference type="Pfam" id="PF01757">
    <property type="entry name" value="Acyl_transf_3"/>
    <property type="match status" value="1"/>
</dbReference>
<dbReference type="InterPro" id="IPR002656">
    <property type="entry name" value="Acyl_transf_3_dom"/>
</dbReference>
<feature type="transmembrane region" description="Helical" evidence="1">
    <location>
        <begin position="305"/>
        <end position="329"/>
    </location>
</feature>
<dbReference type="PANTHER" id="PTHR23028:SF53">
    <property type="entry name" value="ACYL_TRANSF_3 DOMAIN-CONTAINING PROTEIN"/>
    <property type="match status" value="1"/>
</dbReference>
<feature type="transmembrane region" description="Helical" evidence="1">
    <location>
        <begin position="178"/>
        <end position="200"/>
    </location>
</feature>
<evidence type="ECO:0000313" key="3">
    <source>
        <dbReference type="EMBL" id="MEV0972812.1"/>
    </source>
</evidence>
<keyword evidence="3" id="KW-0808">Transferase</keyword>
<accession>A0ABV3GME6</accession>
<dbReference type="Proteomes" id="UP001551675">
    <property type="component" value="Unassembled WGS sequence"/>
</dbReference>
<sequence>MPIDDQPPITRYRWLDALRGLGATAVLLEHMTYRFLPDVRPTWFNLGNYGVLVFFLVSGYIIPASLERRGDVRAFWIGRVFRLYPLYVLTIVIVLAMASIAPLRKNIDLVGHITMLMEVTGSWAFTEPMWTLSYEMVFYILVTALFVAGVHRRSGLFALAFGLLSVLVAFAMPTRGLLGGPVVPVVVLAVLLAGLGGVLFGSGRVRTAGAVILGTLAIALVVVGSRVPWQGAMVLAVMFTGTVIHRWERGQGSGIWPVLGVAFLICLTPFMKPVTVNGMANLMTVALAGGTFCLFYALRGRHLPYGLAWLGLISYSVYMLHMPLLRLFFFVAGDPLRFPVVVQLGLGLGVLAAVCGVSWLTYRFVELPMQRVGRRLAKGRPAVPSPPRDRITIG</sequence>
<name>A0ABV3GME6_MICGL</name>
<gene>
    <name evidence="3" type="ORF">AB0I59_29765</name>
</gene>
<evidence type="ECO:0000259" key="2">
    <source>
        <dbReference type="Pfam" id="PF01757"/>
    </source>
</evidence>
<keyword evidence="3" id="KW-0012">Acyltransferase</keyword>